<organism evidence="2 3">
    <name type="scientific">Candidatus Kaiserbacteria bacterium RIFCSPLOWO2_01_FULL_52_12b</name>
    <dbReference type="NCBI Taxonomy" id="1798509"/>
    <lineage>
        <taxon>Bacteria</taxon>
        <taxon>Candidatus Kaiseribacteriota</taxon>
    </lineage>
</organism>
<evidence type="ECO:0000313" key="2">
    <source>
        <dbReference type="EMBL" id="OGG78085.1"/>
    </source>
</evidence>
<keyword evidence="1" id="KW-1133">Transmembrane helix</keyword>
<sequence>MKGFTLLETVIVAGLGAFTLFILVNFYLNFNSVLGADGGLMNVSKDVRSIVGETEALILPARRVLSSHSFGADTYASDTDTLVLELPSIDSSGVQIFGKYDYAVLYLDGTTAYLRILSDPASSRLSGTKQLATTVNTLALTYDNADFTLVRKVDIDIQTRVVVKEDVLSAHLHQQTYLRNY</sequence>
<keyword evidence="1" id="KW-0812">Transmembrane</keyword>
<dbReference type="AlphaFoldDB" id="A0A1F6EWS5"/>
<protein>
    <recommendedName>
        <fullName evidence="4">Prepilin-type N-terminal cleavage/methylation domain-containing protein</fullName>
    </recommendedName>
</protein>
<evidence type="ECO:0000313" key="3">
    <source>
        <dbReference type="Proteomes" id="UP000178811"/>
    </source>
</evidence>
<feature type="transmembrane region" description="Helical" evidence="1">
    <location>
        <begin position="6"/>
        <end position="28"/>
    </location>
</feature>
<dbReference type="Proteomes" id="UP000178811">
    <property type="component" value="Unassembled WGS sequence"/>
</dbReference>
<evidence type="ECO:0008006" key="4">
    <source>
        <dbReference type="Google" id="ProtNLM"/>
    </source>
</evidence>
<comment type="caution">
    <text evidence="2">The sequence shown here is derived from an EMBL/GenBank/DDBJ whole genome shotgun (WGS) entry which is preliminary data.</text>
</comment>
<reference evidence="2 3" key="1">
    <citation type="journal article" date="2016" name="Nat. Commun.">
        <title>Thousands of microbial genomes shed light on interconnected biogeochemical processes in an aquifer system.</title>
        <authorList>
            <person name="Anantharaman K."/>
            <person name="Brown C.T."/>
            <person name="Hug L.A."/>
            <person name="Sharon I."/>
            <person name="Castelle C.J."/>
            <person name="Probst A.J."/>
            <person name="Thomas B.C."/>
            <person name="Singh A."/>
            <person name="Wilkins M.J."/>
            <person name="Karaoz U."/>
            <person name="Brodie E.L."/>
            <person name="Williams K.H."/>
            <person name="Hubbard S.S."/>
            <person name="Banfield J.F."/>
        </authorList>
    </citation>
    <scope>NUCLEOTIDE SEQUENCE [LARGE SCALE GENOMIC DNA]</scope>
</reference>
<gene>
    <name evidence="2" type="ORF">A3A36_02875</name>
</gene>
<keyword evidence="1" id="KW-0472">Membrane</keyword>
<accession>A0A1F6EWS5</accession>
<name>A0A1F6EWS5_9BACT</name>
<dbReference type="EMBL" id="MFLW01000025">
    <property type="protein sequence ID" value="OGG78085.1"/>
    <property type="molecule type" value="Genomic_DNA"/>
</dbReference>
<evidence type="ECO:0000256" key="1">
    <source>
        <dbReference type="SAM" id="Phobius"/>
    </source>
</evidence>
<proteinExistence type="predicted"/>